<feature type="compositionally biased region" description="Basic and acidic residues" evidence="1">
    <location>
        <begin position="1"/>
        <end position="10"/>
    </location>
</feature>
<name>A0A6A6R974_9PEZI</name>
<evidence type="ECO:0000313" key="2">
    <source>
        <dbReference type="EMBL" id="KAF2501189.1"/>
    </source>
</evidence>
<gene>
    <name evidence="2" type="ORF">BU16DRAFT_522187</name>
</gene>
<accession>A0A6A6R974</accession>
<evidence type="ECO:0000313" key="3">
    <source>
        <dbReference type="Proteomes" id="UP000799750"/>
    </source>
</evidence>
<keyword evidence="3" id="KW-1185">Reference proteome</keyword>
<dbReference type="Proteomes" id="UP000799750">
    <property type="component" value="Unassembled WGS sequence"/>
</dbReference>
<sequence>MAAEAWDHHCTSAQSESPAEALQQPSNGRETRSLCRHPMFVIAKQDERGAPESWHRGQLPPAGPVSAAVEMQSASASVSSSAALWFRFGPKAHTAYQCTM</sequence>
<reference evidence="2" key="1">
    <citation type="journal article" date="2020" name="Stud. Mycol.">
        <title>101 Dothideomycetes genomes: a test case for predicting lifestyles and emergence of pathogens.</title>
        <authorList>
            <person name="Haridas S."/>
            <person name="Albert R."/>
            <person name="Binder M."/>
            <person name="Bloem J."/>
            <person name="Labutti K."/>
            <person name="Salamov A."/>
            <person name="Andreopoulos B."/>
            <person name="Baker S."/>
            <person name="Barry K."/>
            <person name="Bills G."/>
            <person name="Bluhm B."/>
            <person name="Cannon C."/>
            <person name="Castanera R."/>
            <person name="Culley D."/>
            <person name="Daum C."/>
            <person name="Ezra D."/>
            <person name="Gonzalez J."/>
            <person name="Henrissat B."/>
            <person name="Kuo A."/>
            <person name="Liang C."/>
            <person name="Lipzen A."/>
            <person name="Lutzoni F."/>
            <person name="Magnuson J."/>
            <person name="Mondo S."/>
            <person name="Nolan M."/>
            <person name="Ohm R."/>
            <person name="Pangilinan J."/>
            <person name="Park H.-J."/>
            <person name="Ramirez L."/>
            <person name="Alfaro M."/>
            <person name="Sun H."/>
            <person name="Tritt A."/>
            <person name="Yoshinaga Y."/>
            <person name="Zwiers L.-H."/>
            <person name="Turgeon B."/>
            <person name="Goodwin S."/>
            <person name="Spatafora J."/>
            <person name="Crous P."/>
            <person name="Grigoriev I."/>
        </authorList>
    </citation>
    <scope>NUCLEOTIDE SEQUENCE</scope>
    <source>
        <strain evidence="2">CBS 269.34</strain>
    </source>
</reference>
<proteinExistence type="predicted"/>
<feature type="compositionally biased region" description="Polar residues" evidence="1">
    <location>
        <begin position="11"/>
        <end position="28"/>
    </location>
</feature>
<dbReference type="OrthoDB" id="10575314at2759"/>
<organism evidence="2 3">
    <name type="scientific">Lophium mytilinum</name>
    <dbReference type="NCBI Taxonomy" id="390894"/>
    <lineage>
        <taxon>Eukaryota</taxon>
        <taxon>Fungi</taxon>
        <taxon>Dikarya</taxon>
        <taxon>Ascomycota</taxon>
        <taxon>Pezizomycotina</taxon>
        <taxon>Dothideomycetes</taxon>
        <taxon>Pleosporomycetidae</taxon>
        <taxon>Mytilinidiales</taxon>
        <taxon>Mytilinidiaceae</taxon>
        <taxon>Lophium</taxon>
    </lineage>
</organism>
<feature type="region of interest" description="Disordered" evidence="1">
    <location>
        <begin position="1"/>
        <end position="33"/>
    </location>
</feature>
<evidence type="ECO:0000256" key="1">
    <source>
        <dbReference type="SAM" id="MobiDB-lite"/>
    </source>
</evidence>
<protein>
    <submittedName>
        <fullName evidence="2">Uncharacterized protein</fullName>
    </submittedName>
</protein>
<dbReference type="EMBL" id="MU004182">
    <property type="protein sequence ID" value="KAF2501189.1"/>
    <property type="molecule type" value="Genomic_DNA"/>
</dbReference>
<dbReference type="AlphaFoldDB" id="A0A6A6R974"/>